<name>C4LCE7_TOLAT</name>
<dbReference type="EMBL" id="CP001616">
    <property type="protein sequence ID" value="ACQ94451.1"/>
    <property type="molecule type" value="Genomic_DNA"/>
</dbReference>
<dbReference type="InterPro" id="IPR019079">
    <property type="entry name" value="Capsule_synth_CapA"/>
</dbReference>
<dbReference type="CDD" id="cd07381">
    <property type="entry name" value="MPP_CapA"/>
    <property type="match status" value="1"/>
</dbReference>
<feature type="domain" description="Capsule synthesis protein CapA" evidence="2">
    <location>
        <begin position="2"/>
        <end position="232"/>
    </location>
</feature>
<dbReference type="InterPro" id="IPR029052">
    <property type="entry name" value="Metallo-depent_PP-like"/>
</dbReference>
<dbReference type="KEGG" id="tau:Tola_2859"/>
<reference evidence="4" key="1">
    <citation type="submission" date="2009-05" db="EMBL/GenBank/DDBJ databases">
        <title>Complete sequence of Tolumonas auensis DSM 9187.</title>
        <authorList>
            <consortium name="US DOE Joint Genome Institute"/>
            <person name="Lucas S."/>
            <person name="Copeland A."/>
            <person name="Lapidus A."/>
            <person name="Glavina del Rio T."/>
            <person name="Tice H."/>
            <person name="Bruce D."/>
            <person name="Goodwin L."/>
            <person name="Pitluck S."/>
            <person name="Chertkov O."/>
            <person name="Brettin T."/>
            <person name="Detter J.C."/>
            <person name="Han C."/>
            <person name="Larimer F."/>
            <person name="Land M."/>
            <person name="Hauser L."/>
            <person name="Kyrpides N."/>
            <person name="Mikhailova N."/>
            <person name="Spring S."/>
            <person name="Beller H."/>
        </authorList>
    </citation>
    <scope>NUCLEOTIDE SEQUENCE [LARGE SCALE GENOMIC DNA]</scope>
    <source>
        <strain evidence="4">DSM 9187 / TA4</strain>
    </source>
</reference>
<gene>
    <name evidence="3" type="ordered locus">Tola_2859</name>
</gene>
<dbReference type="OrthoDB" id="9810718at2"/>
<dbReference type="Proteomes" id="UP000009073">
    <property type="component" value="Chromosome"/>
</dbReference>
<dbReference type="PANTHER" id="PTHR33393">
    <property type="entry name" value="POLYGLUTAMINE SYNTHESIS ACCESSORY PROTEIN RV0574C-RELATED"/>
    <property type="match status" value="1"/>
</dbReference>
<comment type="similarity">
    <text evidence="1">Belongs to the CapA family.</text>
</comment>
<reference evidence="3 4" key="2">
    <citation type="journal article" date="2011" name="Stand. Genomic Sci.">
        <title>Complete genome sequence of Tolumonas auensis type strain (TA 4).</title>
        <authorList>
            <person name="Chertkov O."/>
            <person name="Copeland A."/>
            <person name="Lucas S."/>
            <person name="Lapidus A."/>
            <person name="Berry K.W."/>
            <person name="Detter J.C."/>
            <person name="Del Rio T.G."/>
            <person name="Hammon N."/>
            <person name="Dalin E."/>
            <person name="Tice H."/>
            <person name="Pitluck S."/>
            <person name="Richardson P."/>
            <person name="Bruce D."/>
            <person name="Goodwin L."/>
            <person name="Han C."/>
            <person name="Tapia R."/>
            <person name="Saunders E."/>
            <person name="Schmutz J."/>
            <person name="Brettin T."/>
            <person name="Larimer F."/>
            <person name="Land M."/>
            <person name="Hauser L."/>
            <person name="Spring S."/>
            <person name="Rohde M."/>
            <person name="Kyrpides N.C."/>
            <person name="Ivanova N."/>
            <person name="Goker M."/>
            <person name="Beller H.R."/>
            <person name="Klenk H.P."/>
            <person name="Woyke T."/>
        </authorList>
    </citation>
    <scope>NUCLEOTIDE SEQUENCE [LARGE SCALE GENOMIC DNA]</scope>
    <source>
        <strain evidence="4">DSM 9187 / TA4</strain>
    </source>
</reference>
<organism evidence="3 4">
    <name type="scientific">Tolumonas auensis (strain DSM 9187 / NBRC 110442 / TA 4)</name>
    <dbReference type="NCBI Taxonomy" id="595494"/>
    <lineage>
        <taxon>Bacteria</taxon>
        <taxon>Pseudomonadati</taxon>
        <taxon>Pseudomonadota</taxon>
        <taxon>Gammaproteobacteria</taxon>
        <taxon>Aeromonadales</taxon>
        <taxon>Aeromonadaceae</taxon>
        <taxon>Tolumonas</taxon>
    </lineage>
</organism>
<protein>
    <recommendedName>
        <fullName evidence="2">Capsule synthesis protein CapA domain-containing protein</fullName>
    </recommendedName>
</protein>
<dbReference type="Gene3D" id="3.60.21.10">
    <property type="match status" value="1"/>
</dbReference>
<accession>C4LCE7</accession>
<dbReference type="InterPro" id="IPR052169">
    <property type="entry name" value="CW_Biosynth-Accessory"/>
</dbReference>
<dbReference type="eggNOG" id="COG2843">
    <property type="taxonomic scope" value="Bacteria"/>
</dbReference>
<dbReference type="SUPFAM" id="SSF56300">
    <property type="entry name" value="Metallo-dependent phosphatases"/>
    <property type="match status" value="1"/>
</dbReference>
<dbReference type="AlphaFoldDB" id="C4LCE7"/>
<evidence type="ECO:0000256" key="1">
    <source>
        <dbReference type="ARBA" id="ARBA00005662"/>
    </source>
</evidence>
<proteinExistence type="inferred from homology"/>
<dbReference type="STRING" id="595494.Tola_2859"/>
<keyword evidence="4" id="KW-1185">Reference proteome</keyword>
<evidence type="ECO:0000313" key="3">
    <source>
        <dbReference type="EMBL" id="ACQ94451.1"/>
    </source>
</evidence>
<dbReference type="SMART" id="SM00854">
    <property type="entry name" value="PGA_cap"/>
    <property type="match status" value="1"/>
</dbReference>
<evidence type="ECO:0000259" key="2">
    <source>
        <dbReference type="SMART" id="SM00854"/>
    </source>
</evidence>
<dbReference type="RefSeq" id="WP_015879900.1">
    <property type="nucleotide sequence ID" value="NC_012691.1"/>
</dbReference>
<dbReference type="HOGENOM" id="CLU_038823_2_1_6"/>
<dbReference type="PANTHER" id="PTHR33393:SF11">
    <property type="entry name" value="POLYGLUTAMINE SYNTHESIS ACCESSORY PROTEIN RV0574C-RELATED"/>
    <property type="match status" value="1"/>
</dbReference>
<evidence type="ECO:0000313" key="4">
    <source>
        <dbReference type="Proteomes" id="UP000009073"/>
    </source>
</evidence>
<sequence length="359" mass="41036">MKVALLGDIAFFGKFCLSNNPNAFEVFRDVKSYLSRFDFVVANLEAPFVVKGNKTVGHKSAYIFSDGINVELLKFIGVNVVNLSNNHIYDYGDAGLENTIKTLDENNIQWFGVKGKSLLIDSGGKVALHGYCAYNTNSLGLKKDNGVNPLRIHDVENTLKENHDAGFYNIVSIHSGDEQVNYPSVEDIKLARHLACVCPFTYYGHHPHVAQGIEFYKNSLIAYSLGNFCFDDVFDPNGNLLVKQSANNKTSFILEVEIFDCELARYDFTSIYTNDDKIHICDKIENEKIHKYSRALHVNQKEYLSFRKELLSKAICNRNSNRSFKWFINRIRISTLIRLLLVFKNKYLQKKYVTKYLSI</sequence>
<dbReference type="Pfam" id="PF09587">
    <property type="entry name" value="PGA_cap"/>
    <property type="match status" value="1"/>
</dbReference>